<feature type="domain" description="Protein kinase" evidence="7">
    <location>
        <begin position="11"/>
        <end position="280"/>
    </location>
</feature>
<dbReference type="InterPro" id="IPR011009">
    <property type="entry name" value="Kinase-like_dom_sf"/>
</dbReference>
<proteinExistence type="predicted"/>
<reference evidence="8 9" key="1">
    <citation type="submission" date="2017-06" db="EMBL/GenBank/DDBJ databases">
        <authorList>
            <person name="Kim H.J."/>
            <person name="Triplett B.A."/>
        </authorList>
    </citation>
    <scope>NUCLEOTIDE SEQUENCE [LARGE SCALE GENOMIC DNA]</scope>
    <source>
        <strain evidence="8 9">DSM 44715</strain>
    </source>
</reference>
<dbReference type="Pfam" id="PF00069">
    <property type="entry name" value="Pkinase"/>
    <property type="match status" value="1"/>
</dbReference>
<keyword evidence="9" id="KW-1185">Reference proteome</keyword>
<keyword evidence="2 8" id="KW-0723">Serine/threonine-protein kinase</keyword>
<evidence type="ECO:0000256" key="6">
    <source>
        <dbReference type="ARBA" id="ARBA00022840"/>
    </source>
</evidence>
<dbReference type="AlphaFoldDB" id="A0A239HHU5"/>
<keyword evidence="6" id="KW-0067">ATP-binding</keyword>
<dbReference type="PANTHER" id="PTHR43289:SF6">
    <property type="entry name" value="SERINE_THREONINE-PROTEIN KINASE NEKL-3"/>
    <property type="match status" value="1"/>
</dbReference>
<sequence length="336" mass="36279">MRPGLELAGRYRLDVLLQRGGMGEIWRGLDLALERPVALKVLLPNWRDESEMEQAMARFRREGRAAARLSHPAIAAVFDVGEDRGHPFLVLELLDGRDLRRVLRERPGGLPIEQVVDFGVQVAEGLAAAHAAGVVHRDIKPANLMLLPGGQVKICDFGIARMQGATAGLSVTGVRMGTFAYMAPEQAAGRPLDGRADLYAFGCTLFHMLTGRYVFPGEDLQAIVAQHLARPAPSPRELRPDIPADLDALVLALLAKAPGDRPADAAAVARRLRRIGQPASAVNDRYVLPDLSALRRGGDRDTVLLGDVLRSPAATNEHHPMVVGLGKDVEGRTVVA</sequence>
<dbReference type="SUPFAM" id="SSF56112">
    <property type="entry name" value="Protein kinase-like (PK-like)"/>
    <property type="match status" value="1"/>
</dbReference>
<dbReference type="Gene3D" id="3.30.200.20">
    <property type="entry name" value="Phosphorylase Kinase, domain 1"/>
    <property type="match status" value="1"/>
</dbReference>
<keyword evidence="5 8" id="KW-0418">Kinase</keyword>
<gene>
    <name evidence="8" type="ORF">SAMN05443665_1009169</name>
</gene>
<dbReference type="RefSeq" id="WP_143227958.1">
    <property type="nucleotide sequence ID" value="NZ_FZOR01000009.1"/>
</dbReference>
<keyword evidence="3" id="KW-0808">Transferase</keyword>
<keyword evidence="4" id="KW-0547">Nucleotide-binding</keyword>
<organism evidence="8 9">
    <name type="scientific">Actinomadura meyerae</name>
    <dbReference type="NCBI Taxonomy" id="240840"/>
    <lineage>
        <taxon>Bacteria</taxon>
        <taxon>Bacillati</taxon>
        <taxon>Actinomycetota</taxon>
        <taxon>Actinomycetes</taxon>
        <taxon>Streptosporangiales</taxon>
        <taxon>Thermomonosporaceae</taxon>
        <taxon>Actinomadura</taxon>
    </lineage>
</organism>
<evidence type="ECO:0000256" key="4">
    <source>
        <dbReference type="ARBA" id="ARBA00022741"/>
    </source>
</evidence>
<dbReference type="Proteomes" id="UP000198318">
    <property type="component" value="Unassembled WGS sequence"/>
</dbReference>
<dbReference type="CDD" id="cd14014">
    <property type="entry name" value="STKc_PknB_like"/>
    <property type="match status" value="1"/>
</dbReference>
<feature type="non-terminal residue" evidence="8">
    <location>
        <position position="336"/>
    </location>
</feature>
<dbReference type="EMBL" id="FZOR01000009">
    <property type="protein sequence ID" value="SNS80618.1"/>
    <property type="molecule type" value="Genomic_DNA"/>
</dbReference>
<evidence type="ECO:0000313" key="9">
    <source>
        <dbReference type="Proteomes" id="UP000198318"/>
    </source>
</evidence>
<evidence type="ECO:0000259" key="7">
    <source>
        <dbReference type="PROSITE" id="PS50011"/>
    </source>
</evidence>
<dbReference type="SMART" id="SM00220">
    <property type="entry name" value="S_TKc"/>
    <property type="match status" value="1"/>
</dbReference>
<dbReference type="PROSITE" id="PS00108">
    <property type="entry name" value="PROTEIN_KINASE_ST"/>
    <property type="match status" value="1"/>
</dbReference>
<evidence type="ECO:0000256" key="1">
    <source>
        <dbReference type="ARBA" id="ARBA00012513"/>
    </source>
</evidence>
<evidence type="ECO:0000313" key="8">
    <source>
        <dbReference type="EMBL" id="SNS80618.1"/>
    </source>
</evidence>
<dbReference type="InterPro" id="IPR008271">
    <property type="entry name" value="Ser/Thr_kinase_AS"/>
</dbReference>
<dbReference type="OrthoDB" id="9762169at2"/>
<accession>A0A239HHU5</accession>
<dbReference type="InterPro" id="IPR000719">
    <property type="entry name" value="Prot_kinase_dom"/>
</dbReference>
<dbReference type="GO" id="GO:0005524">
    <property type="term" value="F:ATP binding"/>
    <property type="evidence" value="ECO:0007669"/>
    <property type="project" value="UniProtKB-KW"/>
</dbReference>
<dbReference type="PROSITE" id="PS50011">
    <property type="entry name" value="PROTEIN_KINASE_DOM"/>
    <property type="match status" value="1"/>
</dbReference>
<dbReference type="FunFam" id="1.10.510.10:FF:000021">
    <property type="entry name" value="Serine/threonine protein kinase"/>
    <property type="match status" value="1"/>
</dbReference>
<dbReference type="Gene3D" id="1.10.510.10">
    <property type="entry name" value="Transferase(Phosphotransferase) domain 1"/>
    <property type="match status" value="1"/>
</dbReference>
<name>A0A239HHU5_9ACTN</name>
<evidence type="ECO:0000256" key="3">
    <source>
        <dbReference type="ARBA" id="ARBA00022679"/>
    </source>
</evidence>
<protein>
    <recommendedName>
        <fullName evidence="1">non-specific serine/threonine protein kinase</fullName>
        <ecNumber evidence="1">2.7.11.1</ecNumber>
    </recommendedName>
</protein>
<dbReference type="PANTHER" id="PTHR43289">
    <property type="entry name" value="MITOGEN-ACTIVATED PROTEIN KINASE KINASE KINASE 20-RELATED"/>
    <property type="match status" value="1"/>
</dbReference>
<dbReference type="GO" id="GO:0004674">
    <property type="term" value="F:protein serine/threonine kinase activity"/>
    <property type="evidence" value="ECO:0007669"/>
    <property type="project" value="UniProtKB-KW"/>
</dbReference>
<evidence type="ECO:0000256" key="2">
    <source>
        <dbReference type="ARBA" id="ARBA00022527"/>
    </source>
</evidence>
<dbReference type="EC" id="2.7.11.1" evidence="1"/>
<evidence type="ECO:0000256" key="5">
    <source>
        <dbReference type="ARBA" id="ARBA00022777"/>
    </source>
</evidence>